<evidence type="ECO:0000313" key="3">
    <source>
        <dbReference type="EMBL" id="QDR81762.1"/>
    </source>
</evidence>
<dbReference type="RefSeq" id="WP_170233296.1">
    <property type="nucleotide sequence ID" value="NZ_CP036259.1"/>
</dbReference>
<dbReference type="EC" id="1.2.1.58" evidence="3"/>
<dbReference type="AlphaFoldDB" id="A0A517DWP3"/>
<evidence type="ECO:0000256" key="1">
    <source>
        <dbReference type="ARBA" id="ARBA00023002"/>
    </source>
</evidence>
<dbReference type="KEGG" id="sted:SPTER_31740"/>
<dbReference type="Gene3D" id="3.40.50.970">
    <property type="match status" value="2"/>
</dbReference>
<evidence type="ECO:0000259" key="2">
    <source>
        <dbReference type="Pfam" id="PF02775"/>
    </source>
</evidence>
<dbReference type="InterPro" id="IPR051479">
    <property type="entry name" value="PorB-like"/>
</dbReference>
<organism evidence="3 4">
    <name type="scientific">Sporomusa termitida</name>
    <dbReference type="NCBI Taxonomy" id="2377"/>
    <lineage>
        <taxon>Bacteria</taxon>
        <taxon>Bacillati</taxon>
        <taxon>Bacillota</taxon>
        <taxon>Negativicutes</taxon>
        <taxon>Selenomonadales</taxon>
        <taxon>Sporomusaceae</taxon>
        <taxon>Sporomusa</taxon>
    </lineage>
</organism>
<dbReference type="GO" id="GO:0047110">
    <property type="term" value="F:phenylglyoxylate dehydrogenase (acylating) activity"/>
    <property type="evidence" value="ECO:0007669"/>
    <property type="project" value="UniProtKB-EC"/>
</dbReference>
<dbReference type="CDD" id="cd03376">
    <property type="entry name" value="TPP_PFOR_porB_like"/>
    <property type="match status" value="1"/>
</dbReference>
<dbReference type="InterPro" id="IPR011766">
    <property type="entry name" value="TPP_enzyme_TPP-bd"/>
</dbReference>
<dbReference type="Proteomes" id="UP000320776">
    <property type="component" value="Chromosome"/>
</dbReference>
<dbReference type="GO" id="GO:0030976">
    <property type="term" value="F:thiamine pyrophosphate binding"/>
    <property type="evidence" value="ECO:0007669"/>
    <property type="project" value="InterPro"/>
</dbReference>
<keyword evidence="4" id="KW-1185">Reference proteome</keyword>
<protein>
    <submittedName>
        <fullName evidence="3">NADH-dependent phenylglyoxylate dehydrogenase subunit beta</fullName>
        <ecNumber evidence="3">1.2.1.58</ecNumber>
    </submittedName>
</protein>
<proteinExistence type="predicted"/>
<dbReference type="PANTHER" id="PTHR42897">
    <property type="entry name" value="PYRUVATE SYNTHASE SUBUNIT PORB"/>
    <property type="match status" value="1"/>
</dbReference>
<dbReference type="EMBL" id="CP036259">
    <property type="protein sequence ID" value="QDR81762.1"/>
    <property type="molecule type" value="Genomic_DNA"/>
</dbReference>
<reference evidence="3 4" key="1">
    <citation type="submission" date="2019-02" db="EMBL/GenBank/DDBJ databases">
        <title>Closed genome of Sporomusa termitida DSM 4440.</title>
        <authorList>
            <person name="Poehlein A."/>
            <person name="Daniel R."/>
        </authorList>
    </citation>
    <scope>NUCLEOTIDE SEQUENCE [LARGE SCALE GENOMIC DNA]</scope>
    <source>
        <strain evidence="3 4">DSM 4440</strain>
    </source>
</reference>
<dbReference type="Pfam" id="PF02775">
    <property type="entry name" value="TPP_enzyme_C"/>
    <property type="match status" value="1"/>
</dbReference>
<feature type="domain" description="Thiamine pyrophosphate enzyme TPP-binding" evidence="2">
    <location>
        <begin position="57"/>
        <end position="204"/>
    </location>
</feature>
<gene>
    <name evidence="3" type="primary">padI</name>
    <name evidence="3" type="ORF">SPTER_31740</name>
</gene>
<dbReference type="InterPro" id="IPR029061">
    <property type="entry name" value="THDP-binding"/>
</dbReference>
<sequence>MLTMKSEARGLIAHGVSACAGCGLELAARVILDVLGANTVIVIPPGCAALFSGYGNETVTKIPGFQGNLESTAAYAAGIKAGFEVQGRGDIQVLGFAGDGATVDIGLQALSGALERGDKILYICYDNEAYMNTGIQGSGSTPLNAWTTTTPGGKSVYRKDMVGIVAAHKIPYAATASVGYVDDLRKKVAKAQAATATGPAYIHIHTPCPTGWGSKPEHTIEVARLAVQSQCWPLYEITDGVNYQVTVPVAKPKPVAEYLKLQKRFNGVAPEELSTMQTAVGQDYTRLTNK</sequence>
<keyword evidence="1 3" id="KW-0560">Oxidoreductase</keyword>
<accession>A0A517DWP3</accession>
<evidence type="ECO:0000313" key="4">
    <source>
        <dbReference type="Proteomes" id="UP000320776"/>
    </source>
</evidence>
<dbReference type="SUPFAM" id="SSF52518">
    <property type="entry name" value="Thiamin diphosphate-binding fold (THDP-binding)"/>
    <property type="match status" value="1"/>
</dbReference>
<name>A0A517DWP3_9FIRM</name>
<dbReference type="PANTHER" id="PTHR42897:SF2">
    <property type="entry name" value="PYRUVATE SYNTHASE SUBUNIT PORB"/>
    <property type="match status" value="1"/>
</dbReference>